<dbReference type="GO" id="GO:0016746">
    <property type="term" value="F:acyltransferase activity"/>
    <property type="evidence" value="ECO:0007669"/>
    <property type="project" value="UniProtKB-KW"/>
</dbReference>
<feature type="transmembrane region" description="Helical" evidence="1">
    <location>
        <begin position="228"/>
        <end position="250"/>
    </location>
</feature>
<feature type="transmembrane region" description="Helical" evidence="1">
    <location>
        <begin position="366"/>
        <end position="387"/>
    </location>
</feature>
<dbReference type="OrthoDB" id="9788724at2"/>
<organism evidence="2 3">
    <name type="scientific">Thermoflexibacter ruber</name>
    <dbReference type="NCBI Taxonomy" id="1003"/>
    <lineage>
        <taxon>Bacteria</taxon>
        <taxon>Pseudomonadati</taxon>
        <taxon>Bacteroidota</taxon>
        <taxon>Cytophagia</taxon>
        <taxon>Cytophagales</taxon>
        <taxon>Thermoflexibacteraceae</taxon>
        <taxon>Thermoflexibacter</taxon>
    </lineage>
</organism>
<feature type="transmembrane region" description="Helical" evidence="1">
    <location>
        <begin position="262"/>
        <end position="282"/>
    </location>
</feature>
<accession>A0A1I2DJV4</accession>
<dbReference type="PANTHER" id="PTHR31061:SF24">
    <property type="entry name" value="LD22376P"/>
    <property type="match status" value="1"/>
</dbReference>
<keyword evidence="1" id="KW-0812">Transmembrane</keyword>
<evidence type="ECO:0000313" key="2">
    <source>
        <dbReference type="EMBL" id="SFE80895.1"/>
    </source>
</evidence>
<keyword evidence="3" id="KW-1185">Reference proteome</keyword>
<feature type="transmembrane region" description="Helical" evidence="1">
    <location>
        <begin position="325"/>
        <end position="346"/>
    </location>
</feature>
<reference evidence="2 3" key="1">
    <citation type="submission" date="2016-10" db="EMBL/GenBank/DDBJ databases">
        <authorList>
            <person name="de Groot N.N."/>
        </authorList>
    </citation>
    <scope>NUCLEOTIDE SEQUENCE [LARGE SCALE GENOMIC DNA]</scope>
    <source>
        <strain>GEY</strain>
        <strain evidence="3">DSM 9560</strain>
    </source>
</reference>
<keyword evidence="1" id="KW-1133">Transmembrane helix</keyword>
<feature type="transmembrane region" description="Helical" evidence="1">
    <location>
        <begin position="151"/>
        <end position="170"/>
    </location>
</feature>
<feature type="transmembrane region" description="Helical" evidence="1">
    <location>
        <begin position="128"/>
        <end position="144"/>
    </location>
</feature>
<sequence>MEKKLSEPVRLTSADAYRGFVMLLMMAEVLHFHQVAKNLPESAFWAFLDFHQSHVEWVGCSLHDLIQPSFSFLVGVVLPYSIANRLAKGSSFRQLLLHALWRSLILIFLGIFLRSQYGKMTYFTFEDTLTQIGLGYTFLFILGFQSMKVQIVALVLILVGYFTAFALFPLPDADFDYTQVGVPQNWEHHLSGFAAHWNKNSNLAWWFDTWFLNLFPRESPFLYNGGGYATLSFIPTLGTMLLGLLAGNILKSKQFTKDKLKIFLLLGIGGLVLGWLIDALGICPNVKRIWTPTWVIFSGGWCFLLLSFFYFVIEILGKKRWAFPLLVIGTNSIAAYVIAETMIGYIRKMLLIHFGENFPRILGDAYAPLVLGSAILLVEWLFLLWLYRKKIFIKI</sequence>
<keyword evidence="1" id="KW-0472">Membrane</keyword>
<dbReference type="AlphaFoldDB" id="A0A1I2DJV4"/>
<dbReference type="PANTHER" id="PTHR31061">
    <property type="entry name" value="LD22376P"/>
    <property type="match status" value="1"/>
</dbReference>
<proteinExistence type="predicted"/>
<dbReference type="RefSeq" id="WP_143090810.1">
    <property type="nucleotide sequence ID" value="NZ_FONY01000007.1"/>
</dbReference>
<gene>
    <name evidence="2" type="ORF">SAMN04488541_100753</name>
</gene>
<keyword evidence="2" id="KW-0012">Acyltransferase</keyword>
<evidence type="ECO:0000313" key="3">
    <source>
        <dbReference type="Proteomes" id="UP000199513"/>
    </source>
</evidence>
<dbReference type="Proteomes" id="UP000199513">
    <property type="component" value="Unassembled WGS sequence"/>
</dbReference>
<keyword evidence="2" id="KW-0808">Transferase</keyword>
<feature type="transmembrane region" description="Helical" evidence="1">
    <location>
        <begin position="294"/>
        <end position="313"/>
    </location>
</feature>
<feature type="transmembrane region" description="Helical" evidence="1">
    <location>
        <begin position="95"/>
        <end position="113"/>
    </location>
</feature>
<dbReference type="STRING" id="1003.SAMN04488541_100753"/>
<name>A0A1I2DJV4_9BACT</name>
<protein>
    <submittedName>
        <fullName evidence="2">Predicted acyltransferase</fullName>
    </submittedName>
</protein>
<evidence type="ECO:0000256" key="1">
    <source>
        <dbReference type="SAM" id="Phobius"/>
    </source>
</evidence>
<dbReference type="EMBL" id="FONY01000007">
    <property type="protein sequence ID" value="SFE80895.1"/>
    <property type="molecule type" value="Genomic_DNA"/>
</dbReference>